<dbReference type="Pfam" id="PF08706">
    <property type="entry name" value="D5_N"/>
    <property type="match status" value="1"/>
</dbReference>
<comment type="caution">
    <text evidence="6">The sequence shown here is derived from an EMBL/GenBank/DDBJ whole genome shotgun (WGS) entry which is preliminary data.</text>
</comment>
<feature type="region of interest" description="Disordered" evidence="4">
    <location>
        <begin position="36"/>
        <end position="55"/>
    </location>
</feature>
<dbReference type="InterPro" id="IPR006500">
    <property type="entry name" value="Helicase_put_C_phage/plasmid"/>
</dbReference>
<protein>
    <recommendedName>
        <fullName evidence="5">SF3 helicase domain-containing protein</fullName>
    </recommendedName>
</protein>
<keyword evidence="1" id="KW-0547">Nucleotide-binding</keyword>
<evidence type="ECO:0000256" key="2">
    <source>
        <dbReference type="ARBA" id="ARBA00022801"/>
    </source>
</evidence>
<dbReference type="PANTHER" id="PTHR35372">
    <property type="entry name" value="ATP BINDING PROTEIN-RELATED"/>
    <property type="match status" value="1"/>
</dbReference>
<feature type="compositionally biased region" description="Basic and acidic residues" evidence="4">
    <location>
        <begin position="1"/>
        <end position="10"/>
    </location>
</feature>
<evidence type="ECO:0000259" key="5">
    <source>
        <dbReference type="PROSITE" id="PS51206"/>
    </source>
</evidence>
<dbReference type="eggNOG" id="COG0468">
    <property type="taxonomic scope" value="Bacteria"/>
</dbReference>
<dbReference type="PROSITE" id="PS51206">
    <property type="entry name" value="SF3_HELICASE_1"/>
    <property type="match status" value="1"/>
</dbReference>
<dbReference type="InterPro" id="IPR014818">
    <property type="entry name" value="Phage/plasmid_primase_P4_C"/>
</dbReference>
<dbReference type="InterPro" id="IPR014015">
    <property type="entry name" value="Helicase_SF3_DNA-vir"/>
</dbReference>
<dbReference type="AlphaFoldDB" id="A0A064CNP9"/>
<feature type="domain" description="SF3 helicase" evidence="5">
    <location>
        <begin position="518"/>
        <end position="679"/>
    </location>
</feature>
<proteinExistence type="predicted"/>
<keyword evidence="3" id="KW-0067">ATP-binding</keyword>
<evidence type="ECO:0000256" key="4">
    <source>
        <dbReference type="SAM" id="MobiDB-lite"/>
    </source>
</evidence>
<accession>A0A064CNP9</accession>
<dbReference type="RefSeq" id="WP_081845227.1">
    <property type="nucleotide sequence ID" value="NZ_JALN02000001.1"/>
</dbReference>
<dbReference type="Proteomes" id="UP000022835">
    <property type="component" value="Unassembled WGS sequence"/>
</dbReference>
<dbReference type="NCBIfam" id="TIGR01613">
    <property type="entry name" value="primase_Cterm"/>
    <property type="match status" value="1"/>
</dbReference>
<evidence type="ECO:0000256" key="3">
    <source>
        <dbReference type="ARBA" id="ARBA00022840"/>
    </source>
</evidence>
<feature type="region of interest" description="Disordered" evidence="4">
    <location>
        <begin position="1"/>
        <end position="21"/>
    </location>
</feature>
<dbReference type="STRING" id="1440774.Y900_025520"/>
<evidence type="ECO:0000313" key="7">
    <source>
        <dbReference type="Proteomes" id="UP000022835"/>
    </source>
</evidence>
<dbReference type="EMBL" id="JALN02000001">
    <property type="protein sequence ID" value="KDF02200.1"/>
    <property type="molecule type" value="Genomic_DNA"/>
</dbReference>
<dbReference type="Gene3D" id="3.40.50.300">
    <property type="entry name" value="P-loop containing nucleotide triphosphate hydrolases"/>
    <property type="match status" value="1"/>
</dbReference>
<name>A0A064CNP9_9MYCO</name>
<dbReference type="InterPro" id="IPR015330">
    <property type="entry name" value="DNA_primase/pol_bifunc_N"/>
</dbReference>
<dbReference type="SUPFAM" id="SSF52540">
    <property type="entry name" value="P-loop containing nucleoside triphosphate hydrolases"/>
    <property type="match status" value="1"/>
</dbReference>
<dbReference type="Pfam" id="PF09250">
    <property type="entry name" value="Prim-Pol"/>
    <property type="match status" value="1"/>
</dbReference>
<feature type="region of interest" description="Disordered" evidence="4">
    <location>
        <begin position="769"/>
        <end position="810"/>
    </location>
</feature>
<keyword evidence="7" id="KW-1185">Reference proteome</keyword>
<gene>
    <name evidence="6" type="ORF">Y900_025520</name>
</gene>
<sequence>MTASRNRDAPSDDGVVGYGDAAPIYWDGGWRGVLPMRRRTKKSPPGGRTGYDGEDPSYPDLMQYMELYPDGNLCLRLPDGIIGIDVDAYEPKTGGRTLAEAERRWGPLPPTIRSTSRLGDPISGIRFFRVPADIAFEDRIGFPDLQIGDIETIRRVHRYAIVWPSVHKDSGDTYWWLNHDLQIIGVPNVDDITAELPAAWIEGLCAKPGPDLGSLDGSVDVKDCLTTGDPSPRVAQRLAEAIRDCNTGDATSRHDTTRDHVLALLRFGKDGETGVYNALLGLRALFVAAVTRDGSRTHDEATREFDRYITNKRAARLLAEPSPGAWGKSINTAPAFTAQKNAGATPSAANTAAAVSAVDEIHRGQARIAYRLSKQYAGRLLFVAGIGWHFWDGKRFAYDPGNAAAVRAVLDTLRTSWDEALRDKELTADIRKCESDPGIRGVLSIASALSEFASTTDDVDADPWLLNATNGTADLRTMELRPHNPSDRITKVTRSAYHSGLAGVAWDRFVDEVLPDAAVRSYLQRLIGTALLGKVTGDKQILPILTGTGANGKTTLLEAISWALGDYAATADPALLMVKRGDSHPTGVADLRGRRFVTIAETEQGRGLDIALAKRMSGGDRIKARYMRRDFIEFSPSWLMFMATNHLPAVDDGSEAVWRRLRVIPFDVVVPAADRDDQLPQRLQMEADAVLAWIVAGWTAYRGADSLDTPDAVRVATNVYRCDSDSIGRFVAEECLLAPGLSATTKMLYESWERFAKREGLPPGSKVAFGRTLDSKGFPADQSSRGMPRRGIAPRPQAPPDSDTIWAGER</sequence>
<evidence type="ECO:0000313" key="6">
    <source>
        <dbReference type="EMBL" id="KDF02200.1"/>
    </source>
</evidence>
<dbReference type="PANTHER" id="PTHR35372:SF2">
    <property type="entry name" value="SF3 HELICASE DOMAIN-CONTAINING PROTEIN"/>
    <property type="match status" value="1"/>
</dbReference>
<dbReference type="SMART" id="SM00943">
    <property type="entry name" value="Prim-Pol"/>
    <property type="match status" value="1"/>
</dbReference>
<organism evidence="6 7">
    <name type="scientific">Mycolicibacterium aromaticivorans JS19b1 = JCM 16368</name>
    <dbReference type="NCBI Taxonomy" id="1440774"/>
    <lineage>
        <taxon>Bacteria</taxon>
        <taxon>Bacillati</taxon>
        <taxon>Actinomycetota</taxon>
        <taxon>Actinomycetes</taxon>
        <taxon>Mycobacteriales</taxon>
        <taxon>Mycobacteriaceae</taxon>
        <taxon>Mycolicibacterium</taxon>
    </lineage>
</organism>
<dbReference type="eggNOG" id="COG3378">
    <property type="taxonomic scope" value="Bacteria"/>
</dbReference>
<dbReference type="InterPro" id="IPR051620">
    <property type="entry name" value="ORF904-like_C"/>
</dbReference>
<dbReference type="InterPro" id="IPR027417">
    <property type="entry name" value="P-loop_NTPase"/>
</dbReference>
<dbReference type="OrthoDB" id="9763644at2"/>
<keyword evidence="2" id="KW-0378">Hydrolase</keyword>
<evidence type="ECO:0000256" key="1">
    <source>
        <dbReference type="ARBA" id="ARBA00022741"/>
    </source>
</evidence>
<reference evidence="6" key="1">
    <citation type="submission" date="2014-05" db="EMBL/GenBank/DDBJ databases">
        <title>Genome sequence of Mycobacterium aromaticivorans strain JS19b1T (= DSM 45407T).</title>
        <authorList>
            <person name="Kwak Y."/>
            <person name="Park G.-S."/>
            <person name="Li Q.X."/>
            <person name="Lee S.-E."/>
            <person name="Shin J.-H."/>
        </authorList>
    </citation>
    <scope>NUCLEOTIDE SEQUENCE [LARGE SCALE GENOMIC DNA]</scope>
    <source>
        <strain evidence="6">JS19b1</strain>
    </source>
</reference>
<dbReference type="SMART" id="SM00885">
    <property type="entry name" value="D5_N"/>
    <property type="match status" value="1"/>
</dbReference>
<dbReference type="GO" id="GO:0016787">
    <property type="term" value="F:hydrolase activity"/>
    <property type="evidence" value="ECO:0007669"/>
    <property type="project" value="UniProtKB-KW"/>
</dbReference>
<dbReference type="GO" id="GO:0005524">
    <property type="term" value="F:ATP binding"/>
    <property type="evidence" value="ECO:0007669"/>
    <property type="project" value="UniProtKB-KW"/>
</dbReference>